<gene>
    <name evidence="11" type="ORF">CANCADRAFT_3561</name>
</gene>
<evidence type="ECO:0000259" key="10">
    <source>
        <dbReference type="PROSITE" id="PS50157"/>
    </source>
</evidence>
<feature type="compositionally biased region" description="Polar residues" evidence="8">
    <location>
        <begin position="387"/>
        <end position="400"/>
    </location>
</feature>
<feature type="region of interest" description="Disordered" evidence="8">
    <location>
        <begin position="319"/>
        <end position="429"/>
    </location>
</feature>
<feature type="domain" description="C2H2-type" evidence="10">
    <location>
        <begin position="43"/>
        <end position="71"/>
    </location>
</feature>
<dbReference type="PANTHER" id="PTHR47660">
    <property type="entry name" value="TRANSCRIPTION FACTOR WITH C2H2 AND ZN(2)-CYS(6) DNA BINDING DOMAIN (EUROFUNG)-RELATED-RELATED"/>
    <property type="match status" value="1"/>
</dbReference>
<proteinExistence type="predicted"/>
<evidence type="ECO:0000256" key="3">
    <source>
        <dbReference type="ARBA" id="ARBA00022833"/>
    </source>
</evidence>
<evidence type="ECO:0000256" key="6">
    <source>
        <dbReference type="ARBA" id="ARBA00023242"/>
    </source>
</evidence>
<dbReference type="GO" id="GO:0003677">
    <property type="term" value="F:DNA binding"/>
    <property type="evidence" value="ECO:0007669"/>
    <property type="project" value="InterPro"/>
</dbReference>
<evidence type="ECO:0000259" key="9">
    <source>
        <dbReference type="PROSITE" id="PS50048"/>
    </source>
</evidence>
<dbReference type="CDD" id="cd00067">
    <property type="entry name" value="GAL4"/>
    <property type="match status" value="1"/>
</dbReference>
<keyword evidence="6" id="KW-0539">Nucleus</keyword>
<protein>
    <recommendedName>
        <fullName evidence="13">C2H2-type domain-containing protein</fullName>
    </recommendedName>
</protein>
<evidence type="ECO:0000256" key="4">
    <source>
        <dbReference type="ARBA" id="ARBA00023015"/>
    </source>
</evidence>
<keyword evidence="12" id="KW-1185">Reference proteome</keyword>
<feature type="domain" description="C2H2-type" evidence="10">
    <location>
        <begin position="13"/>
        <end position="40"/>
    </location>
</feature>
<dbReference type="CDD" id="cd12148">
    <property type="entry name" value="fungal_TF_MHR"/>
    <property type="match status" value="1"/>
</dbReference>
<dbReference type="InterPro" id="IPR036864">
    <property type="entry name" value="Zn2-C6_fun-type_DNA-bd_sf"/>
</dbReference>
<dbReference type="FunFam" id="3.30.160.60:FF:000446">
    <property type="entry name" value="Zinc finger protein"/>
    <property type="match status" value="1"/>
</dbReference>
<dbReference type="GO" id="GO:0000981">
    <property type="term" value="F:DNA-binding transcription factor activity, RNA polymerase II-specific"/>
    <property type="evidence" value="ECO:0007669"/>
    <property type="project" value="InterPro"/>
</dbReference>
<evidence type="ECO:0000256" key="2">
    <source>
        <dbReference type="ARBA" id="ARBA00022771"/>
    </source>
</evidence>
<dbReference type="EMBL" id="KV453843">
    <property type="protein sequence ID" value="ODV88918.1"/>
    <property type="molecule type" value="Genomic_DNA"/>
</dbReference>
<accession>A0A1E4TBA2</accession>
<dbReference type="SMART" id="SM00355">
    <property type="entry name" value="ZnF_C2H2"/>
    <property type="match status" value="2"/>
</dbReference>
<dbReference type="SUPFAM" id="SSF57667">
    <property type="entry name" value="beta-beta-alpha zinc fingers"/>
    <property type="match status" value="1"/>
</dbReference>
<dbReference type="Proteomes" id="UP000095023">
    <property type="component" value="Unassembled WGS sequence"/>
</dbReference>
<dbReference type="AlphaFoldDB" id="A0A1E4TBA2"/>
<evidence type="ECO:0000256" key="8">
    <source>
        <dbReference type="SAM" id="MobiDB-lite"/>
    </source>
</evidence>
<evidence type="ECO:0000313" key="12">
    <source>
        <dbReference type="Proteomes" id="UP000095023"/>
    </source>
</evidence>
<feature type="domain" description="Zn(2)-C6 fungal-type" evidence="9">
    <location>
        <begin position="79"/>
        <end position="108"/>
    </location>
</feature>
<keyword evidence="3" id="KW-0862">Zinc</keyword>
<dbReference type="GO" id="GO:0008270">
    <property type="term" value="F:zinc ion binding"/>
    <property type="evidence" value="ECO:0007669"/>
    <property type="project" value="UniProtKB-KW"/>
</dbReference>
<evidence type="ECO:0000256" key="1">
    <source>
        <dbReference type="ARBA" id="ARBA00022723"/>
    </source>
</evidence>
<dbReference type="OrthoDB" id="10018191at2759"/>
<evidence type="ECO:0000313" key="11">
    <source>
        <dbReference type="EMBL" id="ODV88918.1"/>
    </source>
</evidence>
<dbReference type="Gene3D" id="3.30.160.60">
    <property type="entry name" value="Classic Zinc Finger"/>
    <property type="match status" value="2"/>
</dbReference>
<organism evidence="11 12">
    <name type="scientific">Tortispora caseinolytica NRRL Y-17796</name>
    <dbReference type="NCBI Taxonomy" id="767744"/>
    <lineage>
        <taxon>Eukaryota</taxon>
        <taxon>Fungi</taxon>
        <taxon>Dikarya</taxon>
        <taxon>Ascomycota</taxon>
        <taxon>Saccharomycotina</taxon>
        <taxon>Trigonopsidomycetes</taxon>
        <taxon>Trigonopsidales</taxon>
        <taxon>Trigonopsidaceae</taxon>
        <taxon>Tortispora</taxon>
    </lineage>
</organism>
<feature type="region of interest" description="Disordered" evidence="8">
    <location>
        <begin position="462"/>
        <end position="499"/>
    </location>
</feature>
<keyword evidence="1" id="KW-0479">Metal-binding</keyword>
<dbReference type="SUPFAM" id="SSF57701">
    <property type="entry name" value="Zn2/Cys6 DNA-binding domain"/>
    <property type="match status" value="1"/>
</dbReference>
<dbReference type="PROSITE" id="PS50048">
    <property type="entry name" value="ZN2_CY6_FUNGAL_2"/>
    <property type="match status" value="1"/>
</dbReference>
<dbReference type="PROSITE" id="PS00028">
    <property type="entry name" value="ZINC_FINGER_C2H2_1"/>
    <property type="match status" value="2"/>
</dbReference>
<dbReference type="Pfam" id="PF04082">
    <property type="entry name" value="Fungal_trans"/>
    <property type="match status" value="1"/>
</dbReference>
<name>A0A1E4TBA2_9ASCO</name>
<feature type="compositionally biased region" description="Low complexity" evidence="8">
    <location>
        <begin position="147"/>
        <end position="182"/>
    </location>
</feature>
<dbReference type="GO" id="GO:0006351">
    <property type="term" value="P:DNA-templated transcription"/>
    <property type="evidence" value="ECO:0007669"/>
    <property type="project" value="InterPro"/>
</dbReference>
<dbReference type="PANTHER" id="PTHR47660:SF2">
    <property type="entry name" value="TRANSCRIPTION FACTOR WITH C2H2 AND ZN(2)-CYS(6) DNA BINDING DOMAIN (EUROFUNG)"/>
    <property type="match status" value="1"/>
</dbReference>
<dbReference type="InterPro" id="IPR013087">
    <property type="entry name" value="Znf_C2H2_type"/>
</dbReference>
<dbReference type="InterPro" id="IPR001138">
    <property type="entry name" value="Zn2Cys6_DnaBD"/>
</dbReference>
<reference evidence="12" key="1">
    <citation type="submission" date="2016-02" db="EMBL/GenBank/DDBJ databases">
        <title>Comparative genomics of biotechnologically important yeasts.</title>
        <authorList>
            <consortium name="DOE Joint Genome Institute"/>
            <person name="Riley R."/>
            <person name="Haridas S."/>
            <person name="Wolfe K.H."/>
            <person name="Lopes M.R."/>
            <person name="Hittinger C.T."/>
            <person name="Goker M."/>
            <person name="Salamov A."/>
            <person name="Wisecaver J."/>
            <person name="Long T.M."/>
            <person name="Aerts A.L."/>
            <person name="Barry K."/>
            <person name="Choi C."/>
            <person name="Clum A."/>
            <person name="Coughlan A.Y."/>
            <person name="Deshpande S."/>
            <person name="Douglass A.P."/>
            <person name="Hanson S.J."/>
            <person name="Klenk H.-P."/>
            <person name="Labutti K."/>
            <person name="Lapidus A."/>
            <person name="Lindquist E."/>
            <person name="Lipzen A."/>
            <person name="Meier-Kolthoff J.P."/>
            <person name="Ohm R.A."/>
            <person name="Otillar R.P."/>
            <person name="Pangilinan J."/>
            <person name="Peng Y."/>
            <person name="Rokas A."/>
            <person name="Rosa C.A."/>
            <person name="Scheuner C."/>
            <person name="Sibirny A.A."/>
            <person name="Slot J.C."/>
            <person name="Stielow J.B."/>
            <person name="Sun H."/>
            <person name="Kurtzman C.P."/>
            <person name="Blackwell M."/>
            <person name="Jeffries T.W."/>
            <person name="Grigoriev I.V."/>
        </authorList>
    </citation>
    <scope>NUCLEOTIDE SEQUENCE [LARGE SCALE GENOMIC DNA]</scope>
    <source>
        <strain evidence="12">NRRL Y-17796</strain>
    </source>
</reference>
<keyword evidence="5" id="KW-0804">Transcription</keyword>
<sequence>MSTTETSPASKPFLCDQCSRSFNRLEHLSRHRHTHDTPSASKHFCPTCGKSFIRKDVLLRHVRAIHDQDGLRKTSRRRSCLRCVRYKVKCSGGPTCEACAKRNLVCDYGTDKHNNPIPIPQYRSSAKASPSEPSRPADTQTPGHLASPLEQSQQPPQQQQLGQQYHPSSQQPQSQSTSYQISNSPSTDYSANAKISDDFTQATAILSSLDGSNLDFLKMSDDWARDSAMLDIDWLRPDFFPDSQTSPFPEISSIPVDPNPPKNASATAISIPDIDPNAILYPLFPQNTLDFDTFYSQGRPSTSGASAYSNFAALPHTQRASQYPDKSLQYQPGNPIPLSPMGFSGTSAPLKPGTSLPPVILESHQSSDYDSVAASIPTPQDHGHPSPSVSEQHTSPQSRETAFLDSKWKQGSKSQISRDFALPPPKPRWKSNADIFVNAAKEQPFNYRQNIDSLASNSRFQSMRDSNPLLNPSLVKPSNVRSHGQSSRSQTKGDNWPLAPGAENIAEQSEEVRLPPIRQVVGDYGITKTDRGPLDLGNQKMSITNEVREDLVKLLSVHFEYHPFQKVDIDKFPETSIVNQFLALYFQNFHPILPVIHRPTFSAQETPTILLGTMLSIGASYSRLEGAVQFAEALSELCKRTIIWLAHYDTAYLRSAYVIASMCLQSVFALGSGNPRLYERAESDRSFLVSNARRMGLFSVSKSDPWQWSGPQTLNNPAELERVWNLWKEEEMHTRLAWGVFETDGFISIPSSHRGAVTLNDLGVFLPCAEELWEAETPQEWVRLFDPNKGPPRGLHSYNTIREVISCAEKLREHKYDQQSRDWVEALPVWGKRLSIQIVARIIWDMRELEYSGLSIIMPQMRLIFAPPMERLLRSIDILLDATIPSRKPGVLDGVAAVQRVHTILASHIGHFVYLYAAREVLDLLLILVRYGQNERDRAADGLKRILQSQPVVARELAWHCAQIIGISSNFFLCAPSEIMRVFMATMYLYVFSMLSLPPDPSNPMELKEVTVLDKVGHGVQAWRERGGPVALSKVPDLYSASAPGQVLEVGLLTLRNLQNWGLTQKFVNAIRFIYNRDINNSCSRGSETSSNA</sequence>
<dbReference type="PROSITE" id="PS50157">
    <property type="entry name" value="ZINC_FINGER_C2H2_2"/>
    <property type="match status" value="2"/>
</dbReference>
<dbReference type="InterPro" id="IPR036236">
    <property type="entry name" value="Znf_C2H2_sf"/>
</dbReference>
<evidence type="ECO:0000256" key="5">
    <source>
        <dbReference type="ARBA" id="ARBA00023163"/>
    </source>
</evidence>
<dbReference type="Gene3D" id="4.10.240.10">
    <property type="entry name" value="Zn(2)-C6 fungal-type DNA-binding domain"/>
    <property type="match status" value="1"/>
</dbReference>
<dbReference type="Pfam" id="PF00096">
    <property type="entry name" value="zf-C2H2"/>
    <property type="match status" value="1"/>
</dbReference>
<evidence type="ECO:0008006" key="13">
    <source>
        <dbReference type="Google" id="ProtNLM"/>
    </source>
</evidence>
<evidence type="ECO:0000256" key="7">
    <source>
        <dbReference type="PROSITE-ProRule" id="PRU00042"/>
    </source>
</evidence>
<keyword evidence="2 7" id="KW-0863">Zinc-finger</keyword>
<feature type="compositionally biased region" description="Polar residues" evidence="8">
    <location>
        <begin position="479"/>
        <end position="493"/>
    </location>
</feature>
<dbReference type="InterPro" id="IPR007219">
    <property type="entry name" value="XnlR_reg_dom"/>
</dbReference>
<dbReference type="SMART" id="SM00066">
    <property type="entry name" value="GAL4"/>
    <property type="match status" value="1"/>
</dbReference>
<keyword evidence="4" id="KW-0805">Transcription regulation</keyword>
<feature type="region of interest" description="Disordered" evidence="8">
    <location>
        <begin position="115"/>
        <end position="189"/>
    </location>
</feature>
<feature type="compositionally biased region" description="Polar residues" evidence="8">
    <location>
        <begin position="122"/>
        <end position="142"/>
    </location>
</feature>